<dbReference type="SUPFAM" id="SSF53474">
    <property type="entry name" value="alpha/beta-Hydrolases"/>
    <property type="match status" value="1"/>
</dbReference>
<evidence type="ECO:0000313" key="3">
    <source>
        <dbReference type="Proteomes" id="UP001438707"/>
    </source>
</evidence>
<sequence length="340" mass="37513">MPTINTGLGPNAAEIYYEVHGDAETGDKVATSMQDPRPCLVMIMGFAASMNGWGPQMDDLLSPRDEHGRAPVRLLLVDNRGVGRSSSPLARSAYTTAIMAADTLQIMERLGWRRVHVVGHSMGAMIACKLAARAPDLVVSLTLISVTGGGWQSVPRSFKALKLAVLGMRAHTPEDRAKVDLRFHFTDKTLNEVDRRWGRTRHSLLHEEYVEGSKGGGIGQPDHGFKGQLHAIWHHSLSDAECACIEAAPFPALVIHGRHDILAMPHFGEQLAQRMGCTCIMLEGAHFVCRERGVEVNLLLHQMIFRLPDVNRNPLRFLDRRSEIVQPFLNPECGEAALLT</sequence>
<accession>A0AAW1QUJ3</accession>
<keyword evidence="3" id="KW-1185">Reference proteome</keyword>
<dbReference type="PANTHER" id="PTHR43433:SF5">
    <property type="entry name" value="AB HYDROLASE-1 DOMAIN-CONTAINING PROTEIN"/>
    <property type="match status" value="1"/>
</dbReference>
<dbReference type="InterPro" id="IPR050471">
    <property type="entry name" value="AB_hydrolase"/>
</dbReference>
<reference evidence="2 3" key="1">
    <citation type="journal article" date="2024" name="Nat. Commun.">
        <title>Phylogenomics reveals the evolutionary origins of lichenization in chlorophyte algae.</title>
        <authorList>
            <person name="Puginier C."/>
            <person name="Libourel C."/>
            <person name="Otte J."/>
            <person name="Skaloud P."/>
            <person name="Haon M."/>
            <person name="Grisel S."/>
            <person name="Petersen M."/>
            <person name="Berrin J.G."/>
            <person name="Delaux P.M."/>
            <person name="Dal Grande F."/>
            <person name="Keller J."/>
        </authorList>
    </citation>
    <scope>NUCLEOTIDE SEQUENCE [LARGE SCALE GENOMIC DNA]</scope>
    <source>
        <strain evidence="2 3">SAG 2145</strain>
    </source>
</reference>
<gene>
    <name evidence="2" type="ORF">WJX74_009115</name>
</gene>
<dbReference type="AlphaFoldDB" id="A0AAW1QUJ3"/>
<feature type="domain" description="AB hydrolase-1" evidence="1">
    <location>
        <begin position="39"/>
        <end position="288"/>
    </location>
</feature>
<organism evidence="2 3">
    <name type="scientific">Apatococcus lobatus</name>
    <dbReference type="NCBI Taxonomy" id="904363"/>
    <lineage>
        <taxon>Eukaryota</taxon>
        <taxon>Viridiplantae</taxon>
        <taxon>Chlorophyta</taxon>
        <taxon>core chlorophytes</taxon>
        <taxon>Trebouxiophyceae</taxon>
        <taxon>Chlorellales</taxon>
        <taxon>Chlorellaceae</taxon>
        <taxon>Apatococcus</taxon>
    </lineage>
</organism>
<name>A0AAW1QUJ3_9CHLO</name>
<evidence type="ECO:0000259" key="1">
    <source>
        <dbReference type="Pfam" id="PF00561"/>
    </source>
</evidence>
<evidence type="ECO:0000313" key="2">
    <source>
        <dbReference type="EMBL" id="KAK9824945.1"/>
    </source>
</evidence>
<dbReference type="PANTHER" id="PTHR43433">
    <property type="entry name" value="HYDROLASE, ALPHA/BETA FOLD FAMILY PROTEIN"/>
    <property type="match status" value="1"/>
</dbReference>
<protein>
    <recommendedName>
        <fullName evidence="1">AB hydrolase-1 domain-containing protein</fullName>
    </recommendedName>
</protein>
<dbReference type="EMBL" id="JALJOS010000027">
    <property type="protein sequence ID" value="KAK9824945.1"/>
    <property type="molecule type" value="Genomic_DNA"/>
</dbReference>
<dbReference type="Proteomes" id="UP001438707">
    <property type="component" value="Unassembled WGS sequence"/>
</dbReference>
<dbReference type="Pfam" id="PF00561">
    <property type="entry name" value="Abhydrolase_1"/>
    <property type="match status" value="1"/>
</dbReference>
<proteinExistence type="predicted"/>
<comment type="caution">
    <text evidence="2">The sequence shown here is derived from an EMBL/GenBank/DDBJ whole genome shotgun (WGS) entry which is preliminary data.</text>
</comment>
<dbReference type="InterPro" id="IPR000073">
    <property type="entry name" value="AB_hydrolase_1"/>
</dbReference>
<dbReference type="Gene3D" id="3.40.50.1820">
    <property type="entry name" value="alpha/beta hydrolase"/>
    <property type="match status" value="1"/>
</dbReference>
<dbReference type="InterPro" id="IPR029058">
    <property type="entry name" value="AB_hydrolase_fold"/>
</dbReference>